<dbReference type="EMBL" id="WJPO01000001">
    <property type="protein sequence ID" value="MRH19526.1"/>
    <property type="molecule type" value="Genomic_DNA"/>
</dbReference>
<reference evidence="1 2" key="1">
    <citation type="submission" date="2019-11" db="EMBL/GenBank/DDBJ databases">
        <title>Draft Whole-Genome sequence of the marine photosynthetic bacterium Rhodovulum strictum DSM 11289.</title>
        <authorList>
            <person name="Kyndt J.A."/>
            <person name="Meyer T.E."/>
        </authorList>
    </citation>
    <scope>NUCLEOTIDE SEQUENCE [LARGE SCALE GENOMIC DNA]</scope>
    <source>
        <strain evidence="1 2">DSM 11289</strain>
    </source>
</reference>
<sequence>MNAMLDRDVLSRLEQAVAADHLPGKARDYGQRLLARLRAPLRLVVTGPAGSGKSELARLLCGRTDPAMAPGPGGEPAETPSVLFRNLVVIELGLPAPGSGTPSAGAIEQTSPDIILWCTQGFGHAEAQVWARVPDNLKDHAFLVLTKADELMRHGVLDERLDDLREVVETEFHSLLPIATAQAAAAMAGTGIADAALHARSGATALFEALTRMIEQGRGADQDAADLFIRRHGHPALRSLSMEAPTVDASPVCPSLADAVTETQGNPALPDPEAVVSERAIHLLDAHCADFPDAIDGDDPAGIRALLALCARTAGALGDIVEEAGLAGDLAEDVLEANEMLLLLTLEQDETAAADAVTLLLQLRRGFEARLAA</sequence>
<dbReference type="InterPro" id="IPR027417">
    <property type="entry name" value="P-loop_NTPase"/>
</dbReference>
<protein>
    <submittedName>
        <fullName evidence="1">Uncharacterized protein</fullName>
    </submittedName>
</protein>
<organism evidence="1 2">
    <name type="scientific">Rhodovulum strictum</name>
    <dbReference type="NCBI Taxonomy" id="58314"/>
    <lineage>
        <taxon>Bacteria</taxon>
        <taxon>Pseudomonadati</taxon>
        <taxon>Pseudomonadota</taxon>
        <taxon>Alphaproteobacteria</taxon>
        <taxon>Rhodobacterales</taxon>
        <taxon>Paracoccaceae</taxon>
        <taxon>Rhodovulum</taxon>
    </lineage>
</organism>
<dbReference type="OrthoDB" id="7647819at2"/>
<proteinExistence type="predicted"/>
<gene>
    <name evidence="1" type="ORF">GH815_00870</name>
</gene>
<dbReference type="SUPFAM" id="SSF52540">
    <property type="entry name" value="P-loop containing nucleoside triphosphate hydrolases"/>
    <property type="match status" value="1"/>
</dbReference>
<evidence type="ECO:0000313" key="1">
    <source>
        <dbReference type="EMBL" id="MRH19526.1"/>
    </source>
</evidence>
<dbReference type="Proteomes" id="UP000466730">
    <property type="component" value="Unassembled WGS sequence"/>
</dbReference>
<name>A0A844AZI4_9RHOB</name>
<comment type="caution">
    <text evidence="1">The sequence shown here is derived from an EMBL/GenBank/DDBJ whole genome shotgun (WGS) entry which is preliminary data.</text>
</comment>
<accession>A0A844AZI4</accession>
<dbReference type="RefSeq" id="WP_153746843.1">
    <property type="nucleotide sequence ID" value="NZ_BAAADI010000002.1"/>
</dbReference>
<keyword evidence="2" id="KW-1185">Reference proteome</keyword>
<evidence type="ECO:0000313" key="2">
    <source>
        <dbReference type="Proteomes" id="UP000466730"/>
    </source>
</evidence>
<dbReference type="Gene3D" id="3.40.50.300">
    <property type="entry name" value="P-loop containing nucleotide triphosphate hydrolases"/>
    <property type="match status" value="1"/>
</dbReference>
<dbReference type="AlphaFoldDB" id="A0A844AZI4"/>